<proteinExistence type="predicted"/>
<protein>
    <recommendedName>
        <fullName evidence="1">NAD(P)-binding domain-containing protein</fullName>
    </recommendedName>
</protein>
<evidence type="ECO:0000259" key="1">
    <source>
        <dbReference type="Pfam" id="PF13460"/>
    </source>
</evidence>
<evidence type="ECO:0000313" key="3">
    <source>
        <dbReference type="Proteomes" id="UP000295083"/>
    </source>
</evidence>
<organism evidence="2 3">
    <name type="scientific">Colletotrichum spinosum</name>
    <dbReference type="NCBI Taxonomy" id="1347390"/>
    <lineage>
        <taxon>Eukaryota</taxon>
        <taxon>Fungi</taxon>
        <taxon>Dikarya</taxon>
        <taxon>Ascomycota</taxon>
        <taxon>Pezizomycotina</taxon>
        <taxon>Sordariomycetes</taxon>
        <taxon>Hypocreomycetidae</taxon>
        <taxon>Glomerellales</taxon>
        <taxon>Glomerellaceae</taxon>
        <taxon>Colletotrichum</taxon>
        <taxon>Colletotrichum orbiculare species complex</taxon>
    </lineage>
</organism>
<dbReference type="InterPro" id="IPR051604">
    <property type="entry name" value="Ergot_Alk_Oxidoreductase"/>
</dbReference>
<feature type="domain" description="NAD(P)-binding" evidence="1">
    <location>
        <begin position="10"/>
        <end position="123"/>
    </location>
</feature>
<gene>
    <name evidence="2" type="ORF">C8035_v003906</name>
</gene>
<dbReference type="PANTHER" id="PTHR43162">
    <property type="match status" value="1"/>
</dbReference>
<evidence type="ECO:0000313" key="2">
    <source>
        <dbReference type="EMBL" id="TDZ28883.1"/>
    </source>
</evidence>
<dbReference type="InterPro" id="IPR036291">
    <property type="entry name" value="NAD(P)-bd_dom_sf"/>
</dbReference>
<dbReference type="SUPFAM" id="SSF51735">
    <property type="entry name" value="NAD(P)-binding Rossmann-fold domains"/>
    <property type="match status" value="1"/>
</dbReference>
<sequence length="301" mass="33328">MPSHITVIPASTQVGKETIRLLLNSDSAPRVRGIYRDLSKAPSDFVAHPHFQAVQGDVGAGTGLDFSTSDAVFYIPPPIFDGSDHAEFAQRAANNVAKALKESQVKRLVLQSSLGSKHDPKKIGILILNYITDEILRDVVPEVVITRPSYYFSFWAQALKAMQTDSPMFESPFSPADFAFPMISTKDIANFSANTLLAESLNPAKREVKLFGPRHYSPLDVKKAIETVTGKPGELKVIPRAQLAEWWAKIVPEAYVPEYVEFMLAQLPGGIMVEDYDETGDFIRFETELVDDLRAALDDGR</sequence>
<keyword evidence="3" id="KW-1185">Reference proteome</keyword>
<dbReference type="PANTHER" id="PTHR43162:SF1">
    <property type="entry name" value="PRESTALK A DIFFERENTIATION PROTEIN A"/>
    <property type="match status" value="1"/>
</dbReference>
<name>A0A4R8Q574_9PEZI</name>
<reference evidence="2 3" key="1">
    <citation type="submission" date="2018-11" db="EMBL/GenBank/DDBJ databases">
        <title>Genome sequence and assembly of Colletotrichum spinosum.</title>
        <authorList>
            <person name="Gan P."/>
            <person name="Shirasu K."/>
        </authorList>
    </citation>
    <scope>NUCLEOTIDE SEQUENCE [LARGE SCALE GENOMIC DNA]</scope>
    <source>
        <strain evidence="2 3">CBS 515.97</strain>
    </source>
</reference>
<dbReference type="Gene3D" id="3.40.50.720">
    <property type="entry name" value="NAD(P)-binding Rossmann-like Domain"/>
    <property type="match status" value="1"/>
</dbReference>
<comment type="caution">
    <text evidence="2">The sequence shown here is derived from an EMBL/GenBank/DDBJ whole genome shotgun (WGS) entry which is preliminary data.</text>
</comment>
<dbReference type="Pfam" id="PF13460">
    <property type="entry name" value="NAD_binding_10"/>
    <property type="match status" value="1"/>
</dbReference>
<dbReference type="Gene3D" id="3.90.25.10">
    <property type="entry name" value="UDP-galactose 4-epimerase, domain 1"/>
    <property type="match status" value="1"/>
</dbReference>
<dbReference type="EMBL" id="QAPG01000385">
    <property type="protein sequence ID" value="TDZ28883.1"/>
    <property type="molecule type" value="Genomic_DNA"/>
</dbReference>
<dbReference type="Proteomes" id="UP000295083">
    <property type="component" value="Unassembled WGS sequence"/>
</dbReference>
<dbReference type="InterPro" id="IPR016040">
    <property type="entry name" value="NAD(P)-bd_dom"/>
</dbReference>
<accession>A0A4R8Q574</accession>
<dbReference type="AlphaFoldDB" id="A0A4R8Q574"/>